<feature type="compositionally biased region" description="Polar residues" evidence="1">
    <location>
        <begin position="26"/>
        <end position="53"/>
    </location>
</feature>
<evidence type="ECO:0000256" key="1">
    <source>
        <dbReference type="SAM" id="MobiDB-lite"/>
    </source>
</evidence>
<protein>
    <submittedName>
        <fullName evidence="2">Uncharacterized protein</fullName>
    </submittedName>
</protein>
<name>A0A3E2V6L8_CLOIN</name>
<comment type="caution">
    <text evidence="2">The sequence shown here is derived from an EMBL/GenBank/DDBJ whole genome shotgun (WGS) entry which is preliminary data.</text>
</comment>
<evidence type="ECO:0000313" key="3">
    <source>
        <dbReference type="Proteomes" id="UP000260025"/>
    </source>
</evidence>
<dbReference type="AlphaFoldDB" id="A0A3E2V6L8"/>
<organism evidence="2 3">
    <name type="scientific">Clostridium innocuum</name>
    <dbReference type="NCBI Taxonomy" id="1522"/>
    <lineage>
        <taxon>Bacteria</taxon>
        <taxon>Bacillati</taxon>
        <taxon>Bacillota</taxon>
        <taxon>Clostridia</taxon>
        <taxon>Eubacteriales</taxon>
        <taxon>Clostridiaceae</taxon>
        <taxon>Clostridium</taxon>
    </lineage>
</organism>
<sequence>MEKKTIVSMGILIAVTAAFLWMNQPSETKVNSQQSSTTIQKKPTTEPSPQSDVPNDVEEACKSAAERFVRVKTEGRSSDIFLDRIEPVKELLSDDLYQSLVPDLSKEELAAMRRESKRIKKEETTETQITSMDSAIDRITDDDFEVYVIYTAQMQHADRNDASRYLVRMRVQWSDGKAKIYKMIEESSLGNGFYEK</sequence>
<dbReference type="RefSeq" id="WP_117445114.1">
    <property type="nucleotide sequence ID" value="NZ_QVEV01000116.1"/>
</dbReference>
<proteinExistence type="predicted"/>
<accession>A0A3E2V6L8</accession>
<dbReference type="Proteomes" id="UP000260025">
    <property type="component" value="Unassembled WGS sequence"/>
</dbReference>
<evidence type="ECO:0000313" key="2">
    <source>
        <dbReference type="EMBL" id="RGC06206.1"/>
    </source>
</evidence>
<gene>
    <name evidence="2" type="ORF">DXA38_22835</name>
</gene>
<reference evidence="2 3" key="1">
    <citation type="submission" date="2018-08" db="EMBL/GenBank/DDBJ databases">
        <title>A genome reference for cultivated species of the human gut microbiota.</title>
        <authorList>
            <person name="Zou Y."/>
            <person name="Xue W."/>
            <person name="Luo G."/>
        </authorList>
    </citation>
    <scope>NUCLEOTIDE SEQUENCE [LARGE SCALE GENOMIC DNA]</scope>
    <source>
        <strain evidence="2 3">OF01-2LB</strain>
    </source>
</reference>
<dbReference type="EMBL" id="QVEV01000116">
    <property type="protein sequence ID" value="RGC06206.1"/>
    <property type="molecule type" value="Genomic_DNA"/>
</dbReference>
<feature type="region of interest" description="Disordered" evidence="1">
    <location>
        <begin position="26"/>
        <end position="57"/>
    </location>
</feature>